<keyword evidence="4" id="KW-1185">Reference proteome</keyword>
<dbReference type="PANTHER" id="PTHR15323:SF6">
    <property type="entry name" value="CELL DIVISION CYCLE PROTEIN 123 HOMOLOG"/>
    <property type="match status" value="1"/>
</dbReference>
<comment type="caution">
    <text evidence="3">The sequence shown here is derived from an EMBL/GenBank/DDBJ whole genome shotgun (WGS) entry which is preliminary data.</text>
</comment>
<dbReference type="OrthoDB" id="360540at2759"/>
<name>A0A5J5F0R9_9PEZI</name>
<evidence type="ECO:0000256" key="2">
    <source>
        <dbReference type="SAM" id="MobiDB-lite"/>
    </source>
</evidence>
<dbReference type="EMBL" id="VXIS01000061">
    <property type="protein sequence ID" value="KAA8909095.1"/>
    <property type="molecule type" value="Genomic_DNA"/>
</dbReference>
<dbReference type="FunCoup" id="A0A5J5F0R9">
    <property type="interactions" value="764"/>
</dbReference>
<reference evidence="3 4" key="1">
    <citation type="submission" date="2019-09" db="EMBL/GenBank/DDBJ databases">
        <title>Draft genome of the ectomycorrhizal ascomycete Sphaerosporella brunnea.</title>
        <authorList>
            <consortium name="DOE Joint Genome Institute"/>
            <person name="Benucci G.M."/>
            <person name="Marozzi G."/>
            <person name="Antonielli L."/>
            <person name="Sanchez S."/>
            <person name="Marco P."/>
            <person name="Wang X."/>
            <person name="Falini L.B."/>
            <person name="Barry K."/>
            <person name="Haridas S."/>
            <person name="Lipzen A."/>
            <person name="Labutti K."/>
            <person name="Grigoriev I.V."/>
            <person name="Murat C."/>
            <person name="Martin F."/>
            <person name="Albertini E."/>
            <person name="Donnini D."/>
            <person name="Bonito G."/>
        </authorList>
    </citation>
    <scope>NUCLEOTIDE SEQUENCE [LARGE SCALE GENOMIC DNA]</scope>
    <source>
        <strain evidence="3 4">Sb_GMNB300</strain>
    </source>
</reference>
<dbReference type="Proteomes" id="UP000326924">
    <property type="component" value="Unassembled WGS sequence"/>
</dbReference>
<dbReference type="GO" id="GO:0005737">
    <property type="term" value="C:cytoplasm"/>
    <property type="evidence" value="ECO:0007669"/>
    <property type="project" value="TreeGrafter"/>
</dbReference>
<comment type="similarity">
    <text evidence="1">Belongs to the CDC123 family.</text>
</comment>
<dbReference type="PANTHER" id="PTHR15323">
    <property type="entry name" value="D123 PROTEIN"/>
    <property type="match status" value="1"/>
</dbReference>
<organism evidence="3 4">
    <name type="scientific">Sphaerosporella brunnea</name>
    <dbReference type="NCBI Taxonomy" id="1250544"/>
    <lineage>
        <taxon>Eukaryota</taxon>
        <taxon>Fungi</taxon>
        <taxon>Dikarya</taxon>
        <taxon>Ascomycota</taxon>
        <taxon>Pezizomycotina</taxon>
        <taxon>Pezizomycetes</taxon>
        <taxon>Pezizales</taxon>
        <taxon>Pyronemataceae</taxon>
        <taxon>Sphaerosporella</taxon>
    </lineage>
</organism>
<feature type="region of interest" description="Disordered" evidence="2">
    <location>
        <begin position="78"/>
        <end position="116"/>
    </location>
</feature>
<accession>A0A5J5F0R9</accession>
<proteinExistence type="inferred from homology"/>
<gene>
    <name evidence="3" type="ORF">FN846DRAFT_633994</name>
</gene>
<sequence length="399" mass="45517">MASTTAEPHTEEPPIAMSTATTLRDIFPPVKKSHILNCSYPKWHSNYRSLTPKTRIVPLTPEFLDYLRADGIVLPADEEQITSLSDSESDEEGEEETREPDSDEEGGVAAPAPLEPTKAFPELHQKIKDTIAELGGRVAPKLNWSAPQDALFMTASNTLECQTPGEIYLLLKSSDFITHDLDHAFDDCVDSHEDDSQQISQSDIPYALVLRKWFQLNPSMEFRCFVRGRRLIAVSQRELNHFEFLEPMKKELLFCIHEFFDENLKYTFPDDSFVFDVYIPLTEADKRKTWLIDINPFAPRTDSLLFSWTELLELPYGDDEEEDDERRAPVELRLIKKGDPEAYAFASPQYSTSKLPQEVVQAGLQGDEAIWEFAQRWKDIMARMEGEKEKQKAAGTAST</sequence>
<dbReference type="InterPro" id="IPR009772">
    <property type="entry name" value="CDC123"/>
</dbReference>
<evidence type="ECO:0000313" key="3">
    <source>
        <dbReference type="EMBL" id="KAA8909095.1"/>
    </source>
</evidence>
<evidence type="ECO:0000313" key="4">
    <source>
        <dbReference type="Proteomes" id="UP000326924"/>
    </source>
</evidence>
<protein>
    <submittedName>
        <fullName evidence="3">D123-domain-containing protein</fullName>
    </submittedName>
</protein>
<evidence type="ECO:0000256" key="1">
    <source>
        <dbReference type="ARBA" id="ARBA00011047"/>
    </source>
</evidence>
<dbReference type="InParanoid" id="A0A5J5F0R9"/>
<dbReference type="Pfam" id="PF07065">
    <property type="entry name" value="D123"/>
    <property type="match status" value="1"/>
</dbReference>
<feature type="compositionally biased region" description="Acidic residues" evidence="2">
    <location>
        <begin position="87"/>
        <end position="106"/>
    </location>
</feature>
<dbReference type="AlphaFoldDB" id="A0A5J5F0R9"/>